<comment type="caution">
    <text evidence="1">The sequence shown here is derived from an EMBL/GenBank/DDBJ whole genome shotgun (WGS) entry which is preliminary data.</text>
</comment>
<dbReference type="AlphaFoldDB" id="A0A0F9TWB0"/>
<reference evidence="1" key="1">
    <citation type="journal article" date="2015" name="Nature">
        <title>Complex archaea that bridge the gap between prokaryotes and eukaryotes.</title>
        <authorList>
            <person name="Spang A."/>
            <person name="Saw J.H."/>
            <person name="Jorgensen S.L."/>
            <person name="Zaremba-Niedzwiedzka K."/>
            <person name="Martijn J."/>
            <person name="Lind A.E."/>
            <person name="van Eijk R."/>
            <person name="Schleper C."/>
            <person name="Guy L."/>
            <person name="Ettema T.J."/>
        </authorList>
    </citation>
    <scope>NUCLEOTIDE SEQUENCE</scope>
</reference>
<evidence type="ECO:0000313" key="1">
    <source>
        <dbReference type="EMBL" id="KKN53451.1"/>
    </source>
</evidence>
<proteinExistence type="predicted"/>
<protein>
    <submittedName>
        <fullName evidence="1">Uncharacterized protein</fullName>
    </submittedName>
</protein>
<organism evidence="1">
    <name type="scientific">marine sediment metagenome</name>
    <dbReference type="NCBI Taxonomy" id="412755"/>
    <lineage>
        <taxon>unclassified sequences</taxon>
        <taxon>metagenomes</taxon>
        <taxon>ecological metagenomes</taxon>
    </lineage>
</organism>
<dbReference type="EMBL" id="LAZR01000971">
    <property type="protein sequence ID" value="KKN53451.1"/>
    <property type="molecule type" value="Genomic_DNA"/>
</dbReference>
<gene>
    <name evidence="1" type="ORF">LCGC14_0602350</name>
</gene>
<sequence length="129" mass="15084">MSVKRTPRPQMTRRQHADVTESKVQIMPFYIEKVKRNEDLFQFTTVTLLKIDKIQVHVREMIGGPYRLKFILDALDGKLIVERNIEEGMNTIDFPHNISGNETLRFDFVKEDTVYKNVKGVTCSVILRN</sequence>
<name>A0A0F9TWB0_9ZZZZ</name>
<accession>A0A0F9TWB0</accession>